<dbReference type="PANTHER" id="PTHR30308:SF2">
    <property type="entry name" value="SSRA-BINDING PROTEIN"/>
    <property type="match status" value="1"/>
</dbReference>
<reference evidence="4 5" key="1">
    <citation type="journal article" date="2022" name="Nat. Microbiol.">
        <title>The microbiome of a bacterivorous marine choanoflagellate contains a resource-demanding obligate bacterial associate.</title>
        <authorList>
            <person name="Needham D.M."/>
            <person name="Poirier C."/>
            <person name="Bachy C."/>
            <person name="George E.E."/>
            <person name="Wilken S."/>
            <person name="Yung C.C.M."/>
            <person name="Limardo A.J."/>
            <person name="Morando M."/>
            <person name="Sudek L."/>
            <person name="Malmstrom R.R."/>
            <person name="Keeling P.J."/>
            <person name="Santoro A.E."/>
            <person name="Worden A.Z."/>
        </authorList>
    </citation>
    <scope>NUCLEOTIDE SEQUENCE [LARGE SCALE GENOMIC DNA]</scope>
    <source>
        <strain evidence="4 5">Comchoano-2</strain>
    </source>
</reference>
<dbReference type="InterPro" id="IPR000037">
    <property type="entry name" value="SsrA-bd_prot"/>
</dbReference>
<organism evidence="4 5">
    <name type="scientific">Candidatus Synchoanobacter obligatus</name>
    <dbReference type="NCBI Taxonomy" id="2919597"/>
    <lineage>
        <taxon>Bacteria</taxon>
        <taxon>Pseudomonadati</taxon>
        <taxon>Pseudomonadota</taxon>
        <taxon>Gammaproteobacteria</taxon>
        <taxon>Candidatus Comchoanobacterales</taxon>
        <taxon>Candidatus Comchoanobacteraceae</taxon>
        <taxon>Candidatus Synchoanobacter</taxon>
    </lineage>
</organism>
<evidence type="ECO:0000313" key="4">
    <source>
        <dbReference type="EMBL" id="MCP8352075.1"/>
    </source>
</evidence>
<comment type="function">
    <text evidence="3">Required for rescue of stalled ribosomes mediated by trans-translation. Binds to transfer-messenger RNA (tmRNA), required for stable association of tmRNA with ribosomes. tmRNA and SmpB together mimic tRNA shape, replacing the anticodon stem-loop with SmpB. tmRNA is encoded by the ssrA gene; the 2 termini fold to resemble tRNA(Ala) and it encodes a 'tag peptide', a short internal open reading frame. During trans-translation Ala-aminoacylated tmRNA acts like a tRNA, entering the A-site of stalled ribosomes, displacing the stalled mRNA. The ribosome then switches to translate the ORF on the tmRNA; the nascent peptide is terminated with the 'tag peptide' encoded by the tmRNA and targeted for degradation. The ribosome is freed to recommence translation, which seems to be the essential function of trans-translation.</text>
</comment>
<evidence type="ECO:0000256" key="2">
    <source>
        <dbReference type="ARBA" id="ARBA00022884"/>
    </source>
</evidence>
<keyword evidence="1 3" id="KW-0963">Cytoplasm</keyword>
<accession>A0ABT1L4I2</accession>
<sequence length="155" mass="17685">MKKSIKTFATNRKASFLYALETRYEAGLVLQGWEVVAIRQGQINLANSYISIKNSEAYLISAHITPLKTCTSETASPERPRKLLLNRRELSKLTGATAQKGMSIVPLRLYLKSGKLKLEIALAKGKKNYDKKQSLKEKDIQREQLRSLKDFRRNE</sequence>
<comment type="caution">
    <text evidence="4">The sequence shown here is derived from an EMBL/GenBank/DDBJ whole genome shotgun (WGS) entry which is preliminary data.</text>
</comment>
<proteinExistence type="inferred from homology"/>
<protein>
    <recommendedName>
        <fullName evidence="3">SsrA-binding protein</fullName>
    </recommendedName>
    <alternativeName>
        <fullName evidence="3">Small protein B</fullName>
    </alternativeName>
</protein>
<name>A0ABT1L4I2_9GAMM</name>
<dbReference type="RefSeq" id="WP_258569185.1">
    <property type="nucleotide sequence ID" value="NZ_JAKUDN010000002.1"/>
</dbReference>
<gene>
    <name evidence="3 4" type="primary">smpB</name>
    <name evidence="4" type="ORF">MKS91_02080</name>
</gene>
<dbReference type="Gene3D" id="2.40.280.10">
    <property type="match status" value="1"/>
</dbReference>
<dbReference type="NCBIfam" id="NF003843">
    <property type="entry name" value="PRK05422.1"/>
    <property type="match status" value="1"/>
</dbReference>
<dbReference type="EMBL" id="JAKUDN010000002">
    <property type="protein sequence ID" value="MCP8352075.1"/>
    <property type="molecule type" value="Genomic_DNA"/>
</dbReference>
<dbReference type="Proteomes" id="UP001320768">
    <property type="component" value="Unassembled WGS sequence"/>
</dbReference>
<dbReference type="InterPro" id="IPR023620">
    <property type="entry name" value="SmpB"/>
</dbReference>
<dbReference type="PANTHER" id="PTHR30308">
    <property type="entry name" value="TMRNA-BINDING COMPONENT OF TRANS-TRANSLATION TAGGING COMPLEX"/>
    <property type="match status" value="1"/>
</dbReference>
<evidence type="ECO:0000313" key="5">
    <source>
        <dbReference type="Proteomes" id="UP001320768"/>
    </source>
</evidence>
<dbReference type="NCBIfam" id="TIGR00086">
    <property type="entry name" value="smpB"/>
    <property type="match status" value="1"/>
</dbReference>
<comment type="similarity">
    <text evidence="3">Belongs to the SmpB family.</text>
</comment>
<dbReference type="CDD" id="cd09294">
    <property type="entry name" value="SmpB"/>
    <property type="match status" value="1"/>
</dbReference>
<dbReference type="SUPFAM" id="SSF74982">
    <property type="entry name" value="Small protein B (SmpB)"/>
    <property type="match status" value="1"/>
</dbReference>
<comment type="subcellular location">
    <subcellularLocation>
        <location evidence="3">Cytoplasm</location>
    </subcellularLocation>
    <text evidence="3">The tmRNA-SmpB complex associates with stalled 70S ribosomes.</text>
</comment>
<dbReference type="HAMAP" id="MF_00023">
    <property type="entry name" value="SmpB"/>
    <property type="match status" value="1"/>
</dbReference>
<dbReference type="Pfam" id="PF01668">
    <property type="entry name" value="SmpB"/>
    <property type="match status" value="1"/>
</dbReference>
<evidence type="ECO:0000256" key="3">
    <source>
        <dbReference type="HAMAP-Rule" id="MF_00023"/>
    </source>
</evidence>
<keyword evidence="2 3" id="KW-0694">RNA-binding</keyword>
<evidence type="ECO:0000256" key="1">
    <source>
        <dbReference type="ARBA" id="ARBA00022490"/>
    </source>
</evidence>
<keyword evidence="5" id="KW-1185">Reference proteome</keyword>